<accession>A0ABQ1MNZ7</accession>
<reference evidence="2" key="1">
    <citation type="journal article" date="2019" name="Int. J. Syst. Evol. Microbiol.">
        <title>The Global Catalogue of Microorganisms (GCM) 10K type strain sequencing project: providing services to taxonomists for standard genome sequencing and annotation.</title>
        <authorList>
            <consortium name="The Broad Institute Genomics Platform"/>
            <consortium name="The Broad Institute Genome Sequencing Center for Infectious Disease"/>
            <person name="Wu L."/>
            <person name="Ma J."/>
        </authorList>
    </citation>
    <scope>NUCLEOTIDE SEQUENCE [LARGE SCALE GENOMIC DNA]</scope>
    <source>
        <strain evidence="2">CGMCC 1.15342</strain>
    </source>
</reference>
<keyword evidence="2" id="KW-1185">Reference proteome</keyword>
<proteinExistence type="predicted"/>
<organism evidence="1 2">
    <name type="scientific">Parapedobacter defluvii</name>
    <dbReference type="NCBI Taxonomy" id="2045106"/>
    <lineage>
        <taxon>Bacteria</taxon>
        <taxon>Pseudomonadati</taxon>
        <taxon>Bacteroidota</taxon>
        <taxon>Sphingobacteriia</taxon>
        <taxon>Sphingobacteriales</taxon>
        <taxon>Sphingobacteriaceae</taxon>
        <taxon>Parapedobacter</taxon>
    </lineage>
</organism>
<dbReference type="EMBL" id="BMIK01000017">
    <property type="protein sequence ID" value="GGC41983.1"/>
    <property type="molecule type" value="Genomic_DNA"/>
</dbReference>
<protein>
    <submittedName>
        <fullName evidence="1">Uncharacterized protein</fullName>
    </submittedName>
</protein>
<gene>
    <name evidence="1" type="ORF">GCM10011386_37650</name>
</gene>
<evidence type="ECO:0000313" key="1">
    <source>
        <dbReference type="EMBL" id="GGC41983.1"/>
    </source>
</evidence>
<name>A0ABQ1MNZ7_9SPHI</name>
<sequence length="95" mass="10741">MSISVVSHVFFVTPTHFFNIKRMGTNNTFPDFGHSAAELSAFAISLDVFIISLKNGKIVRFIPKDANQFRVWLRKSGIRDVNSNESTTQLHKEQG</sequence>
<comment type="caution">
    <text evidence="1">The sequence shown here is derived from an EMBL/GenBank/DDBJ whole genome shotgun (WGS) entry which is preliminary data.</text>
</comment>
<evidence type="ECO:0000313" key="2">
    <source>
        <dbReference type="Proteomes" id="UP000597338"/>
    </source>
</evidence>
<dbReference type="Proteomes" id="UP000597338">
    <property type="component" value="Unassembled WGS sequence"/>
</dbReference>